<evidence type="ECO:0000313" key="1">
    <source>
        <dbReference type="EMBL" id="MBD1396354.1"/>
    </source>
</evidence>
<evidence type="ECO:0000313" key="2">
    <source>
        <dbReference type="Proteomes" id="UP000625551"/>
    </source>
</evidence>
<gene>
    <name evidence="1" type="ORF">H9Q13_04195</name>
</gene>
<proteinExistence type="predicted"/>
<reference evidence="1 2" key="1">
    <citation type="submission" date="2020-09" db="EMBL/GenBank/DDBJ databases">
        <title>Genome sequencing and assembly of Pontibacter sp.</title>
        <authorList>
            <person name="Chhetri G."/>
        </authorList>
    </citation>
    <scope>NUCLEOTIDE SEQUENCE [LARGE SCALE GENOMIC DNA]</scope>
    <source>
        <strain evidence="1 2">JH31</strain>
    </source>
</reference>
<dbReference type="EMBL" id="JACXAJ010000001">
    <property type="protein sequence ID" value="MBD1396354.1"/>
    <property type="molecule type" value="Genomic_DNA"/>
</dbReference>
<accession>A0ABR7XDI3</accession>
<organism evidence="1 2">
    <name type="scientific">Pontibacter aquaedesilientis</name>
    <dbReference type="NCBI Taxonomy" id="2766980"/>
    <lineage>
        <taxon>Bacteria</taxon>
        <taxon>Pseudomonadati</taxon>
        <taxon>Bacteroidota</taxon>
        <taxon>Cytophagia</taxon>
        <taxon>Cytophagales</taxon>
        <taxon>Hymenobacteraceae</taxon>
        <taxon>Pontibacter</taxon>
    </lineage>
</organism>
<comment type="caution">
    <text evidence="1">The sequence shown here is derived from an EMBL/GenBank/DDBJ whole genome shotgun (WGS) entry which is preliminary data.</text>
</comment>
<protein>
    <recommendedName>
        <fullName evidence="3">Lipoprotein</fullName>
    </recommendedName>
</protein>
<evidence type="ECO:0008006" key="3">
    <source>
        <dbReference type="Google" id="ProtNLM"/>
    </source>
</evidence>
<dbReference type="RefSeq" id="WP_191182466.1">
    <property type="nucleotide sequence ID" value="NZ_JACXAJ010000001.1"/>
</dbReference>
<dbReference type="Proteomes" id="UP000625551">
    <property type="component" value="Unassembled WGS sequence"/>
</dbReference>
<keyword evidence="2" id="KW-1185">Reference proteome</keyword>
<name>A0ABR7XDI3_9BACT</name>
<sequence length="284" mass="32053">MKKVNSCPLPDLRSLVLQATLYLVLALCASCTGFRQLAIPARPANALSGSEFYRQAVSYDWQQRDALAVKEMLRGNMPPFLKKFVAIPVTAASPSGKTIKATIYVSPDYLSVGHRKDWARVPLTPMAAQQVADSLHCFLPTRKIIDDIYRHASVKLAPQPLTAHRDSTPTFYAHHLLVEAQRQGRKGLIAGHKKDVVISSKVSRDPRPNRVAIYGWHLPSGKPIQPLYTGHINLYVDYSHGIRLVYRKIRVGRKWMDYSEVLRDPELRGLLCDEDACDFLRYGY</sequence>